<feature type="transmembrane region" description="Helical" evidence="5">
    <location>
        <begin position="183"/>
        <end position="206"/>
    </location>
</feature>
<feature type="transmembrane region" description="Helical" evidence="5">
    <location>
        <begin position="109"/>
        <end position="127"/>
    </location>
</feature>
<dbReference type="Pfam" id="PF04279">
    <property type="entry name" value="IspA"/>
    <property type="match status" value="1"/>
</dbReference>
<dbReference type="InterPro" id="IPR006008">
    <property type="entry name" value="YciB"/>
</dbReference>
<keyword evidence="7" id="KW-1185">Reference proteome</keyword>
<keyword evidence="5" id="KW-0997">Cell inner membrane</keyword>
<feature type="transmembrane region" description="Helical" evidence="5">
    <location>
        <begin position="148"/>
        <end position="171"/>
    </location>
</feature>
<evidence type="ECO:0000256" key="2">
    <source>
        <dbReference type="ARBA" id="ARBA00022692"/>
    </source>
</evidence>
<dbReference type="HAMAP" id="MF_00189">
    <property type="entry name" value="YciB"/>
    <property type="match status" value="1"/>
</dbReference>
<dbReference type="PANTHER" id="PTHR36917">
    <property type="entry name" value="INTRACELLULAR SEPTATION PROTEIN A-RELATED"/>
    <property type="match status" value="1"/>
</dbReference>
<dbReference type="EMBL" id="JAQQXR010000001">
    <property type="protein sequence ID" value="MDC8756745.1"/>
    <property type="molecule type" value="Genomic_DNA"/>
</dbReference>
<dbReference type="RefSeq" id="WP_273669380.1">
    <property type="nucleotide sequence ID" value="NZ_JAQQXR010000001.1"/>
</dbReference>
<reference evidence="6 7" key="1">
    <citation type="submission" date="2022-10" db="EMBL/GenBank/DDBJ databases">
        <title>Janthinobacterium sp. hw3 Genome sequencing.</title>
        <authorList>
            <person name="Park S."/>
        </authorList>
    </citation>
    <scope>NUCLEOTIDE SEQUENCE [LARGE SCALE GENOMIC DNA]</scope>
    <source>
        <strain evidence="7">hw3</strain>
    </source>
</reference>
<comment type="function">
    <text evidence="5">Plays a role in cell envelope biogenesis, maintenance of cell envelope integrity and membrane homeostasis.</text>
</comment>
<comment type="caution">
    <text evidence="6">The sequence shown here is derived from an EMBL/GenBank/DDBJ whole genome shotgun (WGS) entry which is preliminary data.</text>
</comment>
<keyword evidence="3 5" id="KW-1133">Transmembrane helix</keyword>
<keyword evidence="4 5" id="KW-0472">Membrane</keyword>
<gene>
    <name evidence="5" type="primary">yciB</name>
    <name evidence="6" type="ORF">OIK44_03995</name>
</gene>
<comment type="subcellular location">
    <subcellularLocation>
        <location evidence="5">Cell inner membrane</location>
        <topology evidence="5">Multi-pass membrane protein</topology>
    </subcellularLocation>
</comment>
<evidence type="ECO:0000256" key="4">
    <source>
        <dbReference type="ARBA" id="ARBA00023136"/>
    </source>
</evidence>
<dbReference type="PANTHER" id="PTHR36917:SF1">
    <property type="entry name" value="INNER MEMBRANE-SPANNING PROTEIN YCIB"/>
    <property type="match status" value="1"/>
</dbReference>
<name>A0ABT5JX54_9BURK</name>
<proteinExistence type="inferred from homology"/>
<organism evidence="6 7">
    <name type="scientific">Janthinobacterium fluminis</name>
    <dbReference type="NCBI Taxonomy" id="2987524"/>
    <lineage>
        <taxon>Bacteria</taxon>
        <taxon>Pseudomonadati</taxon>
        <taxon>Pseudomonadota</taxon>
        <taxon>Betaproteobacteria</taxon>
        <taxon>Burkholderiales</taxon>
        <taxon>Oxalobacteraceae</taxon>
        <taxon>Janthinobacterium</taxon>
    </lineage>
</organism>
<comment type="similarity">
    <text evidence="5">Belongs to the YciB family.</text>
</comment>
<dbReference type="NCBIfam" id="NF001325">
    <property type="entry name" value="PRK00259.1-3"/>
    <property type="match status" value="1"/>
</dbReference>
<evidence type="ECO:0000313" key="7">
    <source>
        <dbReference type="Proteomes" id="UP001221208"/>
    </source>
</evidence>
<accession>A0ABT5JX54</accession>
<evidence type="ECO:0000256" key="5">
    <source>
        <dbReference type="HAMAP-Rule" id="MF_00189"/>
    </source>
</evidence>
<feature type="transmembrane region" description="Helical" evidence="5">
    <location>
        <begin position="51"/>
        <end position="71"/>
    </location>
</feature>
<protein>
    <recommendedName>
        <fullName evidence="5">Inner membrane-spanning protein YciB</fullName>
    </recommendedName>
</protein>
<evidence type="ECO:0000256" key="1">
    <source>
        <dbReference type="ARBA" id="ARBA00022475"/>
    </source>
</evidence>
<feature type="transmembrane region" description="Helical" evidence="5">
    <location>
        <begin position="78"/>
        <end position="97"/>
    </location>
</feature>
<dbReference type="Proteomes" id="UP001221208">
    <property type="component" value="Unassembled WGS sequence"/>
</dbReference>
<keyword evidence="2 5" id="KW-0812">Transmembrane</keyword>
<keyword evidence="1 5" id="KW-1003">Cell membrane</keyword>
<evidence type="ECO:0000256" key="3">
    <source>
        <dbReference type="ARBA" id="ARBA00022989"/>
    </source>
</evidence>
<evidence type="ECO:0000313" key="6">
    <source>
        <dbReference type="EMBL" id="MDC8756745.1"/>
    </source>
</evidence>
<sequence>MKFLFDYFPLFLFFGAYKWAGVYPDMAHALATEYLSAIVSGGVVNQEQTPIMLATVAGIAATFFQVAYLLMRRKAVPGMLWLSLFIFVVFGGAGIYFHDATFIKWKPTLIYWLFALALLLAHVFFNKNLMRKTMETQIKLPDFVWKKLLFAWIAFLSALGALNLFVAFVVYKNDLSAWVSFKAFGATGIFFVFIIVQTLFLSKYILEEDA</sequence>